<evidence type="ECO:0000313" key="10">
    <source>
        <dbReference type="Proteomes" id="UP000054248"/>
    </source>
</evidence>
<dbReference type="Proteomes" id="UP000054248">
    <property type="component" value="Unassembled WGS sequence"/>
</dbReference>
<dbReference type="OrthoDB" id="10255964at2759"/>
<dbReference type="PANTHER" id="PTHR23113:SF368">
    <property type="entry name" value="CELL DIVISION CONTROL PROTEIN 25"/>
    <property type="match status" value="1"/>
</dbReference>
<dbReference type="HOGENOM" id="CLU_002632_1_1_1"/>
<dbReference type="CDD" id="cd06224">
    <property type="entry name" value="REM"/>
    <property type="match status" value="1"/>
</dbReference>
<dbReference type="PROSITE" id="PS50212">
    <property type="entry name" value="RASGEF_NTER"/>
    <property type="match status" value="1"/>
</dbReference>
<evidence type="ECO:0000256" key="1">
    <source>
        <dbReference type="ARBA" id="ARBA00022443"/>
    </source>
</evidence>
<dbReference type="Pfam" id="PF00618">
    <property type="entry name" value="RasGEF_N"/>
    <property type="match status" value="1"/>
</dbReference>
<dbReference type="InterPro" id="IPR001895">
    <property type="entry name" value="RASGEF_cat_dom"/>
</dbReference>
<evidence type="ECO:0000313" key="9">
    <source>
        <dbReference type="EMBL" id="KIO21887.1"/>
    </source>
</evidence>
<evidence type="ECO:0000256" key="4">
    <source>
        <dbReference type="PROSITE-ProRule" id="PRU00192"/>
    </source>
</evidence>
<dbReference type="STRING" id="1051891.A0A0C3LKN2"/>
<dbReference type="PROSITE" id="PS50002">
    <property type="entry name" value="SH3"/>
    <property type="match status" value="1"/>
</dbReference>
<dbReference type="Gene3D" id="1.20.870.10">
    <property type="entry name" value="Son of sevenless (SoS) protein Chain: S domain 1"/>
    <property type="match status" value="1"/>
</dbReference>
<sequence>MYALRSPHLAEVAGMAANRSSISTDYSDTVSFVSTAPSNVSSVIGDFFVFCLHDYEPLDTDQLGFQKGDILAILRTEENGWWAATQGDAVGWIPSAYVEPISDSLAETMREMRRELRTLPTTDNWETDTSGPNGSSTSLSTSSQRASSEAFLRNDAHVQRRGSGTSSRTYSSEDHTPPPRRVESSSPRPILVSNGTGGFYPDYRNHGASSSISSLQSARGIPFVGSPGQTSARSGRSGHLLQEFPLPSPPGGRPASNRRSSRDDDSVAYRNARIAADALPPHLKPEYGEGYIRLDSDGVVKSGTVEALVERLTVDPLRRSQENAYRTTFLMTYKTFTDSAELFALLVERYTMDPPGGITDEQRAEWKEKRLRPTQTRVLNTLREWVERYRLVKDESHLVEKLKDFLGRIDQPASNVLSAKHLLETIAKQEAAVQAAQQQQAAAMAASSSGGGSPPTSTPRRGLWLPIGGASARSRPHRNDLLKLDPSEVAQHLTLFEYRLYAKIRPSECMELLKGQSGPKAENLVRFCSTNDRLAAWVKYSILKEDGLGKRADIIDFWIKVAEKCRVLNNVSSVSGLVAGLANSAILKLSLTWAHVSRGSHVEPLTRLTDPSNNFAAYRSFYSSVDTSCVPFVGLYLTQLAHCADQFKEFVVVQKPVPLSGDPSHGTPSSPGSMASLPSLSSSPMTNASGHRYRNVETITHVNFTRLFKCAEVIHQMLRHQSKGYRQANPSASAPHPVLDPSQAQGINLGVENVAVLSYVETMLGTGGVGTSPPPGLPLENPGGDVNETGVGKVGVIDSWYWQRSNELQKVEAETSDIRRGLEAAGF</sequence>
<dbReference type="InterPro" id="IPR023578">
    <property type="entry name" value="Ras_GEF_dom_sf"/>
</dbReference>
<feature type="compositionally biased region" description="Low complexity" evidence="5">
    <location>
        <begin position="161"/>
        <end position="170"/>
    </location>
</feature>
<dbReference type="SUPFAM" id="SSF48366">
    <property type="entry name" value="Ras GEF"/>
    <property type="match status" value="1"/>
</dbReference>
<dbReference type="EMBL" id="KN823124">
    <property type="protein sequence ID" value="KIO21887.1"/>
    <property type="molecule type" value="Genomic_DNA"/>
</dbReference>
<reference evidence="10" key="2">
    <citation type="submission" date="2015-01" db="EMBL/GenBank/DDBJ databases">
        <title>Evolutionary Origins and Diversification of the Mycorrhizal Mutualists.</title>
        <authorList>
            <consortium name="DOE Joint Genome Institute"/>
            <consortium name="Mycorrhizal Genomics Consortium"/>
            <person name="Kohler A."/>
            <person name="Kuo A."/>
            <person name="Nagy L.G."/>
            <person name="Floudas D."/>
            <person name="Copeland A."/>
            <person name="Barry K.W."/>
            <person name="Cichocki N."/>
            <person name="Veneault-Fourrey C."/>
            <person name="LaButti K."/>
            <person name="Lindquist E.A."/>
            <person name="Lipzen A."/>
            <person name="Lundell T."/>
            <person name="Morin E."/>
            <person name="Murat C."/>
            <person name="Riley R."/>
            <person name="Ohm R."/>
            <person name="Sun H."/>
            <person name="Tunlid A."/>
            <person name="Henrissat B."/>
            <person name="Grigoriev I.V."/>
            <person name="Hibbett D.S."/>
            <person name="Martin F."/>
        </authorList>
    </citation>
    <scope>NUCLEOTIDE SEQUENCE [LARGE SCALE GENOMIC DNA]</scope>
    <source>
        <strain evidence="10">MUT 4182</strain>
    </source>
</reference>
<dbReference type="Gene3D" id="1.10.840.10">
    <property type="entry name" value="Ras guanine-nucleotide exchange factors catalytic domain"/>
    <property type="match status" value="1"/>
</dbReference>
<feature type="domain" description="N-terminal Ras-GEF" evidence="8">
    <location>
        <begin position="296"/>
        <end position="431"/>
    </location>
</feature>
<keyword evidence="10" id="KW-1185">Reference proteome</keyword>
<feature type="compositionally biased region" description="Low complexity" evidence="5">
    <location>
        <begin position="668"/>
        <end position="685"/>
    </location>
</feature>
<dbReference type="SMART" id="SM00229">
    <property type="entry name" value="RasGEFN"/>
    <property type="match status" value="1"/>
</dbReference>
<evidence type="ECO:0008006" key="11">
    <source>
        <dbReference type="Google" id="ProtNLM"/>
    </source>
</evidence>
<dbReference type="GO" id="GO:0005886">
    <property type="term" value="C:plasma membrane"/>
    <property type="evidence" value="ECO:0007669"/>
    <property type="project" value="TreeGrafter"/>
</dbReference>
<dbReference type="InterPro" id="IPR036028">
    <property type="entry name" value="SH3-like_dom_sf"/>
</dbReference>
<feature type="region of interest" description="Disordered" evidence="5">
    <location>
        <begin position="117"/>
        <end position="198"/>
    </location>
</feature>
<dbReference type="PROSITE" id="PS50009">
    <property type="entry name" value="RASGEF_CAT"/>
    <property type="match status" value="1"/>
</dbReference>
<evidence type="ECO:0000256" key="2">
    <source>
        <dbReference type="ARBA" id="ARBA00022658"/>
    </source>
</evidence>
<reference evidence="9 10" key="1">
    <citation type="submission" date="2014-04" db="EMBL/GenBank/DDBJ databases">
        <authorList>
            <consortium name="DOE Joint Genome Institute"/>
            <person name="Kuo A."/>
            <person name="Girlanda M."/>
            <person name="Perotto S."/>
            <person name="Kohler A."/>
            <person name="Nagy L.G."/>
            <person name="Floudas D."/>
            <person name="Copeland A."/>
            <person name="Barry K.W."/>
            <person name="Cichocki N."/>
            <person name="Veneault-Fourrey C."/>
            <person name="LaButti K."/>
            <person name="Lindquist E.A."/>
            <person name="Lipzen A."/>
            <person name="Lundell T."/>
            <person name="Morin E."/>
            <person name="Murat C."/>
            <person name="Sun H."/>
            <person name="Tunlid A."/>
            <person name="Henrissat B."/>
            <person name="Grigoriev I.V."/>
            <person name="Hibbett D.S."/>
            <person name="Martin F."/>
            <person name="Nordberg H.P."/>
            <person name="Cantor M.N."/>
            <person name="Hua S.X."/>
        </authorList>
    </citation>
    <scope>NUCLEOTIDE SEQUENCE [LARGE SCALE GENOMIC DNA]</scope>
    <source>
        <strain evidence="9 10">MUT 4182</strain>
    </source>
</reference>
<protein>
    <recommendedName>
        <fullName evidence="11">Ras GEF</fullName>
    </recommendedName>
</protein>
<organism evidence="9 10">
    <name type="scientific">Tulasnella calospora MUT 4182</name>
    <dbReference type="NCBI Taxonomy" id="1051891"/>
    <lineage>
        <taxon>Eukaryota</taxon>
        <taxon>Fungi</taxon>
        <taxon>Dikarya</taxon>
        <taxon>Basidiomycota</taxon>
        <taxon>Agaricomycotina</taxon>
        <taxon>Agaricomycetes</taxon>
        <taxon>Cantharellales</taxon>
        <taxon>Tulasnellaceae</taxon>
        <taxon>Tulasnella</taxon>
    </lineage>
</organism>
<dbReference type="InterPro" id="IPR008937">
    <property type="entry name" value="Ras-like_GEF"/>
</dbReference>
<feature type="domain" description="Ras-GEF" evidence="7">
    <location>
        <begin position="485"/>
        <end position="754"/>
    </location>
</feature>
<dbReference type="Gene3D" id="2.30.30.40">
    <property type="entry name" value="SH3 Domains"/>
    <property type="match status" value="1"/>
</dbReference>
<feature type="compositionally biased region" description="Low complexity" evidence="5">
    <location>
        <begin position="129"/>
        <end position="148"/>
    </location>
</feature>
<dbReference type="GO" id="GO:0005085">
    <property type="term" value="F:guanyl-nucleotide exchange factor activity"/>
    <property type="evidence" value="ECO:0007669"/>
    <property type="project" value="UniProtKB-KW"/>
</dbReference>
<feature type="region of interest" description="Disordered" evidence="5">
    <location>
        <begin position="661"/>
        <end position="689"/>
    </location>
</feature>
<feature type="region of interest" description="Disordered" evidence="5">
    <location>
        <begin position="220"/>
        <end position="266"/>
    </location>
</feature>
<dbReference type="InterPro" id="IPR000651">
    <property type="entry name" value="Ras-like_Gua-exchang_fac_N"/>
</dbReference>
<evidence type="ECO:0000259" key="8">
    <source>
        <dbReference type="PROSITE" id="PS50212"/>
    </source>
</evidence>
<keyword evidence="1 4" id="KW-0728">SH3 domain</keyword>
<evidence type="ECO:0000256" key="5">
    <source>
        <dbReference type="SAM" id="MobiDB-lite"/>
    </source>
</evidence>
<accession>A0A0C3LKN2</accession>
<dbReference type="SUPFAM" id="SSF50044">
    <property type="entry name" value="SH3-domain"/>
    <property type="match status" value="1"/>
</dbReference>
<dbReference type="GO" id="GO:0007265">
    <property type="term" value="P:Ras protein signal transduction"/>
    <property type="evidence" value="ECO:0007669"/>
    <property type="project" value="TreeGrafter"/>
</dbReference>
<proteinExistence type="predicted"/>
<dbReference type="Pfam" id="PF07653">
    <property type="entry name" value="SH3_2"/>
    <property type="match status" value="1"/>
</dbReference>
<dbReference type="InterPro" id="IPR036964">
    <property type="entry name" value="RASGEF_cat_dom_sf"/>
</dbReference>
<evidence type="ECO:0000259" key="6">
    <source>
        <dbReference type="PROSITE" id="PS50002"/>
    </source>
</evidence>
<dbReference type="AlphaFoldDB" id="A0A0C3LKN2"/>
<keyword evidence="2 3" id="KW-0344">Guanine-nucleotide releasing factor</keyword>
<dbReference type="SMART" id="SM00147">
    <property type="entry name" value="RasGEF"/>
    <property type="match status" value="1"/>
</dbReference>
<evidence type="ECO:0000259" key="7">
    <source>
        <dbReference type="PROSITE" id="PS50009"/>
    </source>
</evidence>
<dbReference type="SMART" id="SM00326">
    <property type="entry name" value="SH3"/>
    <property type="match status" value="1"/>
</dbReference>
<dbReference type="PANTHER" id="PTHR23113">
    <property type="entry name" value="GUANINE NUCLEOTIDE EXCHANGE FACTOR"/>
    <property type="match status" value="1"/>
</dbReference>
<dbReference type="InterPro" id="IPR001452">
    <property type="entry name" value="SH3_domain"/>
</dbReference>
<feature type="domain" description="SH3" evidence="6">
    <location>
        <begin position="44"/>
        <end position="103"/>
    </location>
</feature>
<name>A0A0C3LKN2_9AGAM</name>
<dbReference type="Pfam" id="PF00617">
    <property type="entry name" value="RasGEF"/>
    <property type="match status" value="1"/>
</dbReference>
<dbReference type="PRINTS" id="PR00452">
    <property type="entry name" value="SH3DOMAIN"/>
</dbReference>
<feature type="compositionally biased region" description="Basic and acidic residues" evidence="5">
    <location>
        <begin position="171"/>
        <end position="183"/>
    </location>
</feature>
<gene>
    <name evidence="9" type="ORF">M407DRAFT_28523</name>
</gene>
<evidence type="ECO:0000256" key="3">
    <source>
        <dbReference type="PROSITE-ProRule" id="PRU00168"/>
    </source>
</evidence>